<dbReference type="EMBL" id="JBBWWQ010000013">
    <property type="protein sequence ID" value="KAK8933582.1"/>
    <property type="molecule type" value="Genomic_DNA"/>
</dbReference>
<keyword evidence="8 11" id="KW-0408">Iron</keyword>
<dbReference type="PANTHER" id="PTHR24282">
    <property type="entry name" value="CYTOCHROME P450 FAMILY MEMBER"/>
    <property type="match status" value="1"/>
</dbReference>
<keyword evidence="4 13" id="KW-0812">Transmembrane</keyword>
<dbReference type="GO" id="GO:0016020">
    <property type="term" value="C:membrane"/>
    <property type="evidence" value="ECO:0007669"/>
    <property type="project" value="UniProtKB-SubCell"/>
</dbReference>
<dbReference type="FunFam" id="1.10.630.10:FF:000029">
    <property type="entry name" value="Cytochrome P450 734A1"/>
    <property type="match status" value="1"/>
</dbReference>
<evidence type="ECO:0000256" key="13">
    <source>
        <dbReference type="SAM" id="Phobius"/>
    </source>
</evidence>
<keyword evidence="5 11" id="KW-0479">Metal-binding</keyword>
<dbReference type="InterPro" id="IPR017972">
    <property type="entry name" value="Cyt_P450_CS"/>
</dbReference>
<evidence type="ECO:0000256" key="3">
    <source>
        <dbReference type="ARBA" id="ARBA00022617"/>
    </source>
</evidence>
<dbReference type="PRINTS" id="PR00385">
    <property type="entry name" value="P450"/>
</dbReference>
<evidence type="ECO:0000256" key="12">
    <source>
        <dbReference type="RuleBase" id="RU000461"/>
    </source>
</evidence>
<dbReference type="GO" id="GO:0016705">
    <property type="term" value="F:oxidoreductase activity, acting on paired donors, with incorporation or reduction of molecular oxygen"/>
    <property type="evidence" value="ECO:0007669"/>
    <property type="project" value="InterPro"/>
</dbReference>
<name>A0AAP0B950_9ASPA</name>
<evidence type="ECO:0000256" key="2">
    <source>
        <dbReference type="ARBA" id="ARBA00010617"/>
    </source>
</evidence>
<comment type="similarity">
    <text evidence="2 12">Belongs to the cytochrome P450 family.</text>
</comment>
<dbReference type="SUPFAM" id="SSF48264">
    <property type="entry name" value="Cytochrome P450"/>
    <property type="match status" value="1"/>
</dbReference>
<evidence type="ECO:0000313" key="14">
    <source>
        <dbReference type="EMBL" id="KAK8933582.1"/>
    </source>
</evidence>
<dbReference type="GO" id="GO:0020037">
    <property type="term" value="F:heme binding"/>
    <property type="evidence" value="ECO:0007669"/>
    <property type="project" value="InterPro"/>
</dbReference>
<feature type="transmembrane region" description="Helical" evidence="13">
    <location>
        <begin position="20"/>
        <end position="42"/>
    </location>
</feature>
<keyword evidence="10 13" id="KW-0472">Membrane</keyword>
<dbReference type="GO" id="GO:0016131">
    <property type="term" value="P:brassinosteroid metabolic process"/>
    <property type="evidence" value="ECO:0007669"/>
    <property type="project" value="TreeGrafter"/>
</dbReference>
<evidence type="ECO:0000256" key="9">
    <source>
        <dbReference type="ARBA" id="ARBA00023033"/>
    </source>
</evidence>
<gene>
    <name evidence="14" type="primary">CYP734A6</name>
    <name evidence="14" type="ORF">KSP39_PZI015750</name>
</gene>
<reference evidence="14 15" key="1">
    <citation type="journal article" date="2022" name="Nat. Plants">
        <title>Genomes of leafy and leafless Platanthera orchids illuminate the evolution of mycoheterotrophy.</title>
        <authorList>
            <person name="Li M.H."/>
            <person name="Liu K.W."/>
            <person name="Li Z."/>
            <person name="Lu H.C."/>
            <person name="Ye Q.L."/>
            <person name="Zhang D."/>
            <person name="Wang J.Y."/>
            <person name="Li Y.F."/>
            <person name="Zhong Z.M."/>
            <person name="Liu X."/>
            <person name="Yu X."/>
            <person name="Liu D.K."/>
            <person name="Tu X.D."/>
            <person name="Liu B."/>
            <person name="Hao Y."/>
            <person name="Liao X.Y."/>
            <person name="Jiang Y.T."/>
            <person name="Sun W.H."/>
            <person name="Chen J."/>
            <person name="Chen Y.Q."/>
            <person name="Ai Y."/>
            <person name="Zhai J.W."/>
            <person name="Wu S.S."/>
            <person name="Zhou Z."/>
            <person name="Hsiao Y.Y."/>
            <person name="Wu W.L."/>
            <person name="Chen Y.Y."/>
            <person name="Lin Y.F."/>
            <person name="Hsu J.L."/>
            <person name="Li C.Y."/>
            <person name="Wang Z.W."/>
            <person name="Zhao X."/>
            <person name="Zhong W.Y."/>
            <person name="Ma X.K."/>
            <person name="Ma L."/>
            <person name="Huang J."/>
            <person name="Chen G.Z."/>
            <person name="Huang M.Z."/>
            <person name="Huang L."/>
            <person name="Peng D.H."/>
            <person name="Luo Y.B."/>
            <person name="Zou S.Q."/>
            <person name="Chen S.P."/>
            <person name="Lan S."/>
            <person name="Tsai W.C."/>
            <person name="Van de Peer Y."/>
            <person name="Liu Z.J."/>
        </authorList>
    </citation>
    <scope>NUCLEOTIDE SEQUENCE [LARGE SCALE GENOMIC DNA]</scope>
    <source>
        <strain evidence="14">Lor287</strain>
    </source>
</reference>
<proteinExistence type="inferred from homology"/>
<comment type="subcellular location">
    <subcellularLocation>
        <location evidence="1">Membrane</location>
        <topology evidence="1">Single-pass membrane protein</topology>
    </subcellularLocation>
</comment>
<dbReference type="InterPro" id="IPR050665">
    <property type="entry name" value="Cytochrome_P450_Monooxygen"/>
</dbReference>
<dbReference type="Proteomes" id="UP001418222">
    <property type="component" value="Unassembled WGS sequence"/>
</dbReference>
<evidence type="ECO:0000256" key="6">
    <source>
        <dbReference type="ARBA" id="ARBA00022989"/>
    </source>
</evidence>
<comment type="cofactor">
    <cofactor evidence="11">
        <name>heme</name>
        <dbReference type="ChEBI" id="CHEBI:30413"/>
    </cofactor>
</comment>
<feature type="transmembrane region" description="Helical" evidence="13">
    <location>
        <begin position="63"/>
        <end position="80"/>
    </location>
</feature>
<dbReference type="InterPro" id="IPR002401">
    <property type="entry name" value="Cyt_P450_E_grp-I"/>
</dbReference>
<sequence>MNTFPRLLSLILFRPSPPVIIFLIFFLAVILFLHTAIHILWLKPKRTERIFWNQGLRGPPYRFLIGNLGEMASLMLAAAAEPMNPPVSHHILPRVLSFYNHWKKTHGSAFLLWFGTTPRLAVADPELIRNIFVTQAALFERYNAHPLIRQLEGEGLVNLHGSKWALHRKLISPVFHIDNLKLLLPAVGEKMMELTEKVAAAAAAAAGGDMEVEIDVAEWYQRMTEEAVNRTTFGRCCQEGKVVLKLQKELMVLSAEAFNRLYFPGYRFLPTEKNRRRWKLRKEIEDKLLELVTRRREKGAAVAAGEVKDLIGQMSLSTKIAVNDVVEECKTFLFAGKQTTTNLLTWTTVLLAMHPEWQDRARDELLHVCGSRDFPSNEDLPKLKTLGMIVKETLRLYPPAVATIRRSKADIALGCYRVPQGIEILVPIIAVHHDPVIWGSDVERFNPARFAEGVSRAAKHPYAFMPFGHGERTCVGRGLAMLEAKLALAAVLRRFELRVSPNYIHAPTVLMMLYPQYGAPVIFRLIS</sequence>
<comment type="caution">
    <text evidence="14">The sequence shown here is derived from an EMBL/GenBank/DDBJ whole genome shotgun (WGS) entry which is preliminary data.</text>
</comment>
<evidence type="ECO:0000256" key="5">
    <source>
        <dbReference type="ARBA" id="ARBA00022723"/>
    </source>
</evidence>
<dbReference type="PANTHER" id="PTHR24282:SF224">
    <property type="entry name" value="CYTOCHROME P450 734A1"/>
    <property type="match status" value="1"/>
</dbReference>
<dbReference type="InterPro" id="IPR036396">
    <property type="entry name" value="Cyt_P450_sf"/>
</dbReference>
<evidence type="ECO:0000313" key="15">
    <source>
        <dbReference type="Proteomes" id="UP001418222"/>
    </source>
</evidence>
<dbReference type="PRINTS" id="PR00463">
    <property type="entry name" value="EP450I"/>
</dbReference>
<evidence type="ECO:0000256" key="11">
    <source>
        <dbReference type="PIRSR" id="PIRSR602401-1"/>
    </source>
</evidence>
<keyword evidence="15" id="KW-1185">Reference proteome</keyword>
<keyword evidence="3 11" id="KW-0349">Heme</keyword>
<evidence type="ECO:0000256" key="10">
    <source>
        <dbReference type="ARBA" id="ARBA00023136"/>
    </source>
</evidence>
<dbReference type="GO" id="GO:0005506">
    <property type="term" value="F:iron ion binding"/>
    <property type="evidence" value="ECO:0007669"/>
    <property type="project" value="InterPro"/>
</dbReference>
<protein>
    <submittedName>
        <fullName evidence="14">Cytochrome P450 734A6</fullName>
    </submittedName>
</protein>
<organism evidence="14 15">
    <name type="scientific">Platanthera zijinensis</name>
    <dbReference type="NCBI Taxonomy" id="2320716"/>
    <lineage>
        <taxon>Eukaryota</taxon>
        <taxon>Viridiplantae</taxon>
        <taxon>Streptophyta</taxon>
        <taxon>Embryophyta</taxon>
        <taxon>Tracheophyta</taxon>
        <taxon>Spermatophyta</taxon>
        <taxon>Magnoliopsida</taxon>
        <taxon>Liliopsida</taxon>
        <taxon>Asparagales</taxon>
        <taxon>Orchidaceae</taxon>
        <taxon>Orchidoideae</taxon>
        <taxon>Orchideae</taxon>
        <taxon>Orchidinae</taxon>
        <taxon>Platanthera</taxon>
    </lineage>
</organism>
<evidence type="ECO:0000256" key="4">
    <source>
        <dbReference type="ARBA" id="ARBA00022692"/>
    </source>
</evidence>
<evidence type="ECO:0000256" key="8">
    <source>
        <dbReference type="ARBA" id="ARBA00023004"/>
    </source>
</evidence>
<feature type="binding site" description="axial binding residue" evidence="11">
    <location>
        <position position="474"/>
    </location>
    <ligand>
        <name>heme</name>
        <dbReference type="ChEBI" id="CHEBI:30413"/>
    </ligand>
    <ligandPart>
        <name>Fe</name>
        <dbReference type="ChEBI" id="CHEBI:18248"/>
    </ligandPart>
</feature>
<dbReference type="GO" id="GO:0004497">
    <property type="term" value="F:monooxygenase activity"/>
    <property type="evidence" value="ECO:0007669"/>
    <property type="project" value="UniProtKB-KW"/>
</dbReference>
<keyword evidence="9 12" id="KW-0503">Monooxygenase</keyword>
<dbReference type="GO" id="GO:0010268">
    <property type="term" value="P:brassinosteroid homeostasis"/>
    <property type="evidence" value="ECO:0007669"/>
    <property type="project" value="TreeGrafter"/>
</dbReference>
<dbReference type="Gene3D" id="1.10.630.10">
    <property type="entry name" value="Cytochrome P450"/>
    <property type="match status" value="1"/>
</dbReference>
<dbReference type="PROSITE" id="PS00086">
    <property type="entry name" value="CYTOCHROME_P450"/>
    <property type="match status" value="1"/>
</dbReference>
<dbReference type="AlphaFoldDB" id="A0AAP0B950"/>
<evidence type="ECO:0000256" key="7">
    <source>
        <dbReference type="ARBA" id="ARBA00023002"/>
    </source>
</evidence>
<dbReference type="InterPro" id="IPR001128">
    <property type="entry name" value="Cyt_P450"/>
</dbReference>
<evidence type="ECO:0000256" key="1">
    <source>
        <dbReference type="ARBA" id="ARBA00004167"/>
    </source>
</evidence>
<keyword evidence="6 13" id="KW-1133">Transmembrane helix</keyword>
<accession>A0AAP0B950</accession>
<keyword evidence="7 12" id="KW-0560">Oxidoreductase</keyword>
<dbReference type="Pfam" id="PF00067">
    <property type="entry name" value="p450"/>
    <property type="match status" value="1"/>
</dbReference>